<dbReference type="OrthoDB" id="4521980at2759"/>
<reference evidence="1 2" key="1">
    <citation type="submission" date="2016-07" db="EMBL/GenBank/DDBJ databases">
        <title>Pervasive Adenine N6-methylation of Active Genes in Fungi.</title>
        <authorList>
            <consortium name="DOE Joint Genome Institute"/>
            <person name="Mondo S.J."/>
            <person name="Dannebaum R.O."/>
            <person name="Kuo R.C."/>
            <person name="Labutti K."/>
            <person name="Haridas S."/>
            <person name="Kuo A."/>
            <person name="Salamov A."/>
            <person name="Ahrendt S.R."/>
            <person name="Lipzen A."/>
            <person name="Sullivan W."/>
            <person name="Andreopoulos W.B."/>
            <person name="Clum A."/>
            <person name="Lindquist E."/>
            <person name="Daum C."/>
            <person name="Ramamoorthy G.K."/>
            <person name="Gryganskyi A."/>
            <person name="Culley D."/>
            <person name="Magnuson J.K."/>
            <person name="James T.Y."/>
            <person name="O'Malley M.A."/>
            <person name="Stajich J.E."/>
            <person name="Spatafora J.W."/>
            <person name="Visel A."/>
            <person name="Grigoriev I.V."/>
        </authorList>
    </citation>
    <scope>NUCLEOTIDE SEQUENCE [LARGE SCALE GENOMIC DNA]</scope>
    <source>
        <strain evidence="1 2">CBS 115471</strain>
    </source>
</reference>
<evidence type="ECO:0000313" key="2">
    <source>
        <dbReference type="Proteomes" id="UP000193144"/>
    </source>
</evidence>
<name>A0A1Y2A975_9PLEO</name>
<gene>
    <name evidence="1" type="ORF">BCR34DRAFT_553226</name>
</gene>
<dbReference type="AlphaFoldDB" id="A0A1Y2A975"/>
<evidence type="ECO:0000313" key="1">
    <source>
        <dbReference type="EMBL" id="ORY19066.1"/>
    </source>
</evidence>
<dbReference type="Proteomes" id="UP000193144">
    <property type="component" value="Unassembled WGS sequence"/>
</dbReference>
<accession>A0A1Y2A975</accession>
<protein>
    <submittedName>
        <fullName evidence="1">Uncharacterized protein</fullName>
    </submittedName>
</protein>
<dbReference type="EMBL" id="MCFA01000004">
    <property type="protein sequence ID" value="ORY19066.1"/>
    <property type="molecule type" value="Genomic_DNA"/>
</dbReference>
<organism evidence="1 2">
    <name type="scientific">Clohesyomyces aquaticus</name>
    <dbReference type="NCBI Taxonomy" id="1231657"/>
    <lineage>
        <taxon>Eukaryota</taxon>
        <taxon>Fungi</taxon>
        <taxon>Dikarya</taxon>
        <taxon>Ascomycota</taxon>
        <taxon>Pezizomycotina</taxon>
        <taxon>Dothideomycetes</taxon>
        <taxon>Pleosporomycetidae</taxon>
        <taxon>Pleosporales</taxon>
        <taxon>Lindgomycetaceae</taxon>
        <taxon>Clohesyomyces</taxon>
    </lineage>
</organism>
<sequence length="162" mass="18863">MTSDSNAHNYVWEDDAFWDRVHEDNEFWDRWSKNIFERILVKPMKKPLTAPWDLAISDSDMEKLKAGFRPRNLDDKYAFLIEDENGNISIHITRHYAHEEEYILHVALKPSNDNSASAKIHSITWEGELAGVKDDVEKAKERIMTLARVIPYCDFENAPATV</sequence>
<comment type="caution">
    <text evidence="1">The sequence shown here is derived from an EMBL/GenBank/DDBJ whole genome shotgun (WGS) entry which is preliminary data.</text>
</comment>
<proteinExistence type="predicted"/>
<dbReference type="STRING" id="1231657.A0A1Y2A975"/>
<keyword evidence="2" id="KW-1185">Reference proteome</keyword>